<feature type="transmembrane region" description="Helical" evidence="6">
    <location>
        <begin position="376"/>
        <end position="396"/>
    </location>
</feature>
<keyword evidence="5 6" id="KW-0472">Membrane</keyword>
<dbReference type="NCBIfam" id="TIGR00360">
    <property type="entry name" value="ComEC_N-term"/>
    <property type="match status" value="1"/>
</dbReference>
<keyword evidence="2" id="KW-1003">Cell membrane</keyword>
<dbReference type="InterPro" id="IPR004477">
    <property type="entry name" value="ComEC_N"/>
</dbReference>
<dbReference type="PANTHER" id="PTHR30619">
    <property type="entry name" value="DNA INTERNALIZATION/COMPETENCE PROTEIN COMEC/REC2"/>
    <property type="match status" value="1"/>
</dbReference>
<evidence type="ECO:0000259" key="8">
    <source>
        <dbReference type="Pfam" id="PF13567"/>
    </source>
</evidence>
<keyword evidence="3 6" id="KW-0812">Transmembrane</keyword>
<feature type="transmembrane region" description="Helical" evidence="6">
    <location>
        <begin position="463"/>
        <end position="486"/>
    </location>
</feature>
<feature type="transmembrane region" description="Helical" evidence="6">
    <location>
        <begin position="432"/>
        <end position="451"/>
    </location>
</feature>
<evidence type="ECO:0008006" key="11">
    <source>
        <dbReference type="Google" id="ProtNLM"/>
    </source>
</evidence>
<feature type="domain" description="DUF4131" evidence="8">
    <location>
        <begin position="25"/>
        <end position="189"/>
    </location>
</feature>
<proteinExistence type="predicted"/>
<evidence type="ECO:0000256" key="6">
    <source>
        <dbReference type="SAM" id="Phobius"/>
    </source>
</evidence>
<protein>
    <recommendedName>
        <fullName evidence="11">ComEC/Rec2-related protein domain-containing protein</fullName>
    </recommendedName>
</protein>
<feature type="transmembrane region" description="Helical" evidence="6">
    <location>
        <begin position="6"/>
        <end position="23"/>
    </location>
</feature>
<reference evidence="9 10" key="1">
    <citation type="journal article" date="2016" name="Nat. Commun.">
        <title>Thousands of microbial genomes shed light on interconnected biogeochemical processes in an aquifer system.</title>
        <authorList>
            <person name="Anantharaman K."/>
            <person name="Brown C.T."/>
            <person name="Hug L.A."/>
            <person name="Sharon I."/>
            <person name="Castelle C.J."/>
            <person name="Probst A.J."/>
            <person name="Thomas B.C."/>
            <person name="Singh A."/>
            <person name="Wilkins M.J."/>
            <person name="Karaoz U."/>
            <person name="Brodie E.L."/>
            <person name="Williams K.H."/>
            <person name="Hubbard S.S."/>
            <person name="Banfield J.F."/>
        </authorList>
    </citation>
    <scope>NUCLEOTIDE SEQUENCE [LARGE SCALE GENOMIC DNA]</scope>
</reference>
<comment type="subcellular location">
    <subcellularLocation>
        <location evidence="1">Cell membrane</location>
        <topology evidence="1">Multi-pass membrane protein</topology>
    </subcellularLocation>
</comment>
<feature type="domain" description="ComEC/Rec2-related protein" evidence="7">
    <location>
        <begin position="228"/>
        <end position="489"/>
    </location>
</feature>
<feature type="transmembrane region" description="Helical" evidence="6">
    <location>
        <begin position="347"/>
        <end position="364"/>
    </location>
</feature>
<dbReference type="InterPro" id="IPR025405">
    <property type="entry name" value="DUF4131"/>
</dbReference>
<feature type="transmembrane region" description="Helical" evidence="6">
    <location>
        <begin position="280"/>
        <end position="301"/>
    </location>
</feature>
<evidence type="ECO:0000256" key="3">
    <source>
        <dbReference type="ARBA" id="ARBA00022692"/>
    </source>
</evidence>
<dbReference type="InterPro" id="IPR052159">
    <property type="entry name" value="Competence_DNA_uptake"/>
</dbReference>
<organism evidence="9 10">
    <name type="scientific">Candidatus Nomurabacteria bacterium GWB1_40_6</name>
    <dbReference type="NCBI Taxonomy" id="1801727"/>
    <lineage>
        <taxon>Bacteria</taxon>
        <taxon>Candidatus Nomuraibacteriota</taxon>
    </lineage>
</organism>
<dbReference type="GO" id="GO:0005886">
    <property type="term" value="C:plasma membrane"/>
    <property type="evidence" value="ECO:0007669"/>
    <property type="project" value="UniProtKB-SubCell"/>
</dbReference>
<evidence type="ECO:0000256" key="4">
    <source>
        <dbReference type="ARBA" id="ARBA00022989"/>
    </source>
</evidence>
<dbReference type="Pfam" id="PF03772">
    <property type="entry name" value="Competence"/>
    <property type="match status" value="1"/>
</dbReference>
<evidence type="ECO:0000259" key="7">
    <source>
        <dbReference type="Pfam" id="PF03772"/>
    </source>
</evidence>
<dbReference type="Proteomes" id="UP000176484">
    <property type="component" value="Unassembled WGS sequence"/>
</dbReference>
<keyword evidence="4 6" id="KW-1133">Transmembrane helix</keyword>
<gene>
    <name evidence="9" type="ORF">A2121_00900</name>
</gene>
<evidence type="ECO:0000256" key="1">
    <source>
        <dbReference type="ARBA" id="ARBA00004651"/>
    </source>
</evidence>
<accession>A0A1F6TK54</accession>
<name>A0A1F6TK54_9BACT</name>
<comment type="caution">
    <text evidence="9">The sequence shown here is derived from an EMBL/GenBank/DDBJ whole genome shotgun (WGS) entry which is preliminary data.</text>
</comment>
<feature type="transmembrane region" description="Helical" evidence="6">
    <location>
        <begin position="322"/>
        <end position="341"/>
    </location>
</feature>
<feature type="transmembrane region" description="Helical" evidence="6">
    <location>
        <begin position="402"/>
        <end position="425"/>
    </location>
</feature>
<dbReference type="PANTHER" id="PTHR30619:SF7">
    <property type="entry name" value="BETA-LACTAMASE DOMAIN PROTEIN"/>
    <property type="match status" value="1"/>
</dbReference>
<sequence>MRDKVFYIICFGFLFGILFRSLIFINVYFTILFSVIATALLLFFSLISKNKWGILTSVFILAFSFGIFRFHSVDVPAPNVFELQVGQKVNFSGEIIDEPSLKENNQQLTVLITSGGWTSRESDVQPLSTKILLSVNLGEYYKYGDEISFTGTLKKPGNFMTDTGKKFDYINYLRKDGILYVMSYPKIEIISRGNGNVVKSALFSVKEKFLEKMNFAIPAPENLLMGGLILGEKSSFDQSMRQSFVDTGTIHIVALSGYNVTIVAEWVMKLFSFLPKNLGFSAGIFAILLFVLMTGGSSTAVRAGVMATLALVARATGRNYDVARALVLAGVFMILLNPFLLAFDVSFQLSFIATVAVIFLAPRIEKYFLWVPERFGLRDIVSVTTAAYIFVLPFILYKMGNLSLVALPANILILPFIPFTMMLGFLTGFLGLLHYVFAVPVGLVSYIILHYELGVVGLFSRLPFAAFSFPDFPLFLTIIIYAYFIYRLFGRSIKEFFTELSESFPQ</sequence>
<evidence type="ECO:0000313" key="9">
    <source>
        <dbReference type="EMBL" id="OGI45469.1"/>
    </source>
</evidence>
<dbReference type="Pfam" id="PF13567">
    <property type="entry name" value="DUF4131"/>
    <property type="match status" value="1"/>
</dbReference>
<evidence type="ECO:0000256" key="2">
    <source>
        <dbReference type="ARBA" id="ARBA00022475"/>
    </source>
</evidence>
<dbReference type="EMBL" id="MFTD01000048">
    <property type="protein sequence ID" value="OGI45469.1"/>
    <property type="molecule type" value="Genomic_DNA"/>
</dbReference>
<evidence type="ECO:0000313" key="10">
    <source>
        <dbReference type="Proteomes" id="UP000176484"/>
    </source>
</evidence>
<dbReference type="AlphaFoldDB" id="A0A1F6TK54"/>
<feature type="transmembrane region" description="Helical" evidence="6">
    <location>
        <begin position="28"/>
        <end position="46"/>
    </location>
</feature>
<feature type="transmembrane region" description="Helical" evidence="6">
    <location>
        <begin position="52"/>
        <end position="70"/>
    </location>
</feature>
<evidence type="ECO:0000256" key="5">
    <source>
        <dbReference type="ARBA" id="ARBA00023136"/>
    </source>
</evidence>